<evidence type="ECO:0000313" key="2">
    <source>
        <dbReference type="Proteomes" id="UP000005798"/>
    </source>
</evidence>
<sequence>MIFIYYAIKFIEAQGVKIQDPYHLKEALANKDMRFAEYIEKTSNHF</sequence>
<proteinExistence type="predicted"/>
<organism evidence="1 2">
    <name type="scientific">Thomasclavelia ramosa DSM 1402</name>
    <dbReference type="NCBI Taxonomy" id="445974"/>
    <lineage>
        <taxon>Bacteria</taxon>
        <taxon>Bacillati</taxon>
        <taxon>Bacillota</taxon>
        <taxon>Erysipelotrichia</taxon>
        <taxon>Erysipelotrichales</taxon>
        <taxon>Coprobacillaceae</taxon>
        <taxon>Thomasclavelia</taxon>
    </lineage>
</organism>
<dbReference type="AlphaFoldDB" id="B0N0H6"/>
<reference evidence="1" key="2">
    <citation type="submission" date="2014-06" db="EMBL/GenBank/DDBJ databases">
        <title>Draft genome sequence of Clostridium ramosum(DSM 1402).</title>
        <authorList>
            <person name="Sudarsanam P."/>
            <person name="Ley R."/>
            <person name="Guruge J."/>
            <person name="Turnbaugh P.J."/>
            <person name="Mahowald M."/>
            <person name="Liep D."/>
            <person name="Gordon J."/>
        </authorList>
    </citation>
    <scope>NUCLEOTIDE SEQUENCE</scope>
    <source>
        <strain evidence="1">DSM 1402</strain>
    </source>
</reference>
<keyword evidence="2" id="KW-1185">Reference proteome</keyword>
<protein>
    <submittedName>
        <fullName evidence="1">Uncharacterized protein</fullName>
    </submittedName>
</protein>
<dbReference type="HOGENOM" id="CLU_3183502_0_0_9"/>
<dbReference type="Proteomes" id="UP000005798">
    <property type="component" value="Unassembled WGS sequence"/>
</dbReference>
<evidence type="ECO:0000313" key="1">
    <source>
        <dbReference type="EMBL" id="EDS20154.1"/>
    </source>
</evidence>
<dbReference type="EMBL" id="ABFX02000002">
    <property type="protein sequence ID" value="EDS20154.1"/>
    <property type="molecule type" value="Genomic_DNA"/>
</dbReference>
<gene>
    <name evidence="1" type="ORF">CLORAM_00247</name>
</gene>
<accession>B0N0H6</accession>
<name>B0N0H6_9FIRM</name>
<comment type="caution">
    <text evidence="1">The sequence shown here is derived from an EMBL/GenBank/DDBJ whole genome shotgun (WGS) entry which is preliminary data.</text>
</comment>
<reference evidence="1" key="1">
    <citation type="submission" date="2007-11" db="EMBL/GenBank/DDBJ databases">
        <authorList>
            <person name="Fulton L."/>
            <person name="Clifton S."/>
            <person name="Fulton B."/>
            <person name="Xu J."/>
            <person name="Minx P."/>
            <person name="Pepin K.H."/>
            <person name="Johnson M."/>
            <person name="Thiruvilangam P."/>
            <person name="Bhonagiri V."/>
            <person name="Nash W.E."/>
            <person name="Mardis E.R."/>
            <person name="Wilson R.K."/>
        </authorList>
    </citation>
    <scope>NUCLEOTIDE SEQUENCE [LARGE SCALE GENOMIC DNA]</scope>
    <source>
        <strain evidence="1">DSM 1402</strain>
    </source>
</reference>